<keyword evidence="1" id="KW-0732">Signal</keyword>
<proteinExistence type="predicted"/>
<evidence type="ECO:0000313" key="2">
    <source>
        <dbReference type="EMBL" id="QDA59134.1"/>
    </source>
</evidence>
<feature type="signal peptide" evidence="1">
    <location>
        <begin position="1"/>
        <end position="35"/>
    </location>
</feature>
<protein>
    <submittedName>
        <fullName evidence="2">Uncharacterized protein</fullName>
    </submittedName>
</protein>
<name>A0A5B7ZV93_9BACT</name>
<dbReference type="KEGG" id="hyj:FHG12_03005"/>
<dbReference type="EMBL" id="CP040896">
    <property type="protein sequence ID" value="QDA59134.1"/>
    <property type="molecule type" value="Genomic_DNA"/>
</dbReference>
<sequence length="149" mass="16214">MIISTLSFPCNLKNALRAGGLLVALLLLMPSTSRAQTWMVSTDVYAKIGVMDKFGQLGAYTAKFIVTDQSSGKIYTLVKEVTKGQNGVDVLFPSEASEADYFKTERGEAAKFVPNAFVWECQVGGKKVVGGRFTFSETGNDVTVIDKRK</sequence>
<dbReference type="RefSeq" id="WP_139514209.1">
    <property type="nucleotide sequence ID" value="NZ_CP040896.1"/>
</dbReference>
<organism evidence="2 3">
    <name type="scientific">Hymenobacter jejuensis</name>
    <dbReference type="NCBI Taxonomy" id="2502781"/>
    <lineage>
        <taxon>Bacteria</taxon>
        <taxon>Pseudomonadati</taxon>
        <taxon>Bacteroidota</taxon>
        <taxon>Cytophagia</taxon>
        <taxon>Cytophagales</taxon>
        <taxon>Hymenobacteraceae</taxon>
        <taxon>Hymenobacter</taxon>
    </lineage>
</organism>
<dbReference type="OrthoDB" id="883012at2"/>
<dbReference type="AlphaFoldDB" id="A0A5B7ZV93"/>
<evidence type="ECO:0000256" key="1">
    <source>
        <dbReference type="SAM" id="SignalP"/>
    </source>
</evidence>
<gene>
    <name evidence="2" type="ORF">FHG12_03005</name>
</gene>
<keyword evidence="3" id="KW-1185">Reference proteome</keyword>
<feature type="chain" id="PRO_5022993343" evidence="1">
    <location>
        <begin position="36"/>
        <end position="149"/>
    </location>
</feature>
<dbReference type="Proteomes" id="UP000305398">
    <property type="component" value="Chromosome"/>
</dbReference>
<accession>A0A5B7ZV93</accession>
<evidence type="ECO:0000313" key="3">
    <source>
        <dbReference type="Proteomes" id="UP000305398"/>
    </source>
</evidence>
<reference evidence="2 3" key="1">
    <citation type="submission" date="2019-06" db="EMBL/GenBank/DDBJ databases">
        <authorList>
            <person name="Srinivasan S."/>
        </authorList>
    </citation>
    <scope>NUCLEOTIDE SEQUENCE [LARGE SCALE GENOMIC DNA]</scope>
    <source>
        <strain evidence="2 3">17J68-5</strain>
    </source>
</reference>